<dbReference type="PRINTS" id="PR00147">
    <property type="entry name" value="DNAPHOTLYASE"/>
</dbReference>
<evidence type="ECO:0000256" key="9">
    <source>
        <dbReference type="ARBA" id="ARBA00033999"/>
    </source>
</evidence>
<feature type="domain" description="Photolyase/cryptochrome alpha/beta" evidence="15">
    <location>
        <begin position="2"/>
        <end position="128"/>
    </location>
</feature>
<evidence type="ECO:0000256" key="13">
    <source>
        <dbReference type="PIRSR" id="PIRSR602081-2"/>
    </source>
</evidence>
<evidence type="ECO:0000256" key="6">
    <source>
        <dbReference type="ARBA" id="ARBA00022827"/>
    </source>
</evidence>
<dbReference type="GO" id="GO:0000719">
    <property type="term" value="P:photoreactive repair"/>
    <property type="evidence" value="ECO:0007669"/>
    <property type="project" value="UniProtKB-ARBA"/>
</dbReference>
<reference evidence="16 17" key="1">
    <citation type="submission" date="2018-02" db="EMBL/GenBank/DDBJ databases">
        <title>Draft genome sequences of four Legionella pneumophila clinical strains isolated in Ontario.</title>
        <authorList>
            <person name="Fortuna A."/>
            <person name="Ramnarine R."/>
            <person name="Li A."/>
            <person name="Frantz C."/>
            <person name="Mallo G."/>
        </authorList>
    </citation>
    <scope>NUCLEOTIDE SEQUENCE [LARGE SCALE GENOMIC DNA]</scope>
    <source>
        <strain evidence="16 17">LG61</strain>
    </source>
</reference>
<dbReference type="GO" id="GO:0071949">
    <property type="term" value="F:FAD binding"/>
    <property type="evidence" value="ECO:0007669"/>
    <property type="project" value="TreeGrafter"/>
</dbReference>
<dbReference type="SUPFAM" id="SSF48173">
    <property type="entry name" value="Cryptochrome/photolyase FAD-binding domain"/>
    <property type="match status" value="1"/>
</dbReference>
<dbReference type="RefSeq" id="WP_027227952.1">
    <property type="nucleotide sequence ID" value="NZ_CP017601.1"/>
</dbReference>
<evidence type="ECO:0000256" key="12">
    <source>
        <dbReference type="PIRSR" id="PIRSR602081-1"/>
    </source>
</evidence>
<evidence type="ECO:0000256" key="8">
    <source>
        <dbReference type="ARBA" id="ARBA00031671"/>
    </source>
</evidence>
<dbReference type="Pfam" id="PF00875">
    <property type="entry name" value="DNA_photolyase"/>
    <property type="match status" value="1"/>
</dbReference>
<dbReference type="EC" id="4.1.99.3" evidence="3"/>
<organism evidence="16 17">
    <name type="scientific">Legionella pneumophila</name>
    <dbReference type="NCBI Taxonomy" id="446"/>
    <lineage>
        <taxon>Bacteria</taxon>
        <taxon>Pseudomonadati</taxon>
        <taxon>Pseudomonadota</taxon>
        <taxon>Gammaproteobacteria</taxon>
        <taxon>Legionellales</taxon>
        <taxon>Legionellaceae</taxon>
        <taxon>Legionella</taxon>
    </lineage>
</organism>
<feature type="site" description="Electron transfer via tryptophanyl radical" evidence="13">
    <location>
        <position position="303"/>
    </location>
</feature>
<dbReference type="GO" id="GO:0003677">
    <property type="term" value="F:DNA binding"/>
    <property type="evidence" value="ECO:0007669"/>
    <property type="project" value="TreeGrafter"/>
</dbReference>
<dbReference type="PROSITE" id="PS51645">
    <property type="entry name" value="PHR_CRY_ALPHA_BETA"/>
    <property type="match status" value="1"/>
</dbReference>
<evidence type="ECO:0000313" key="17">
    <source>
        <dbReference type="Proteomes" id="UP000239239"/>
    </source>
</evidence>
<feature type="binding site" evidence="12">
    <location>
        <position position="269"/>
    </location>
    <ligand>
        <name>FAD</name>
        <dbReference type="ChEBI" id="CHEBI:57692"/>
    </ligand>
</feature>
<dbReference type="Proteomes" id="UP000239239">
    <property type="component" value="Unassembled WGS sequence"/>
</dbReference>
<dbReference type="GO" id="GO:0009416">
    <property type="term" value="P:response to light stimulus"/>
    <property type="evidence" value="ECO:0007669"/>
    <property type="project" value="TreeGrafter"/>
</dbReference>
<evidence type="ECO:0000256" key="11">
    <source>
        <dbReference type="ARBA" id="ARBA00083107"/>
    </source>
</evidence>
<feature type="binding site" evidence="12">
    <location>
        <position position="219"/>
    </location>
    <ligand>
        <name>FAD</name>
        <dbReference type="ChEBI" id="CHEBI:57692"/>
    </ligand>
</feature>
<feature type="binding site" evidence="12">
    <location>
        <begin position="369"/>
        <end position="371"/>
    </location>
    <ligand>
        <name>FAD</name>
        <dbReference type="ChEBI" id="CHEBI:57692"/>
    </ligand>
</feature>
<dbReference type="FunFam" id="1.10.579.10:FF:000003">
    <property type="entry name" value="Deoxyribodipyrimidine photo-lyase"/>
    <property type="match status" value="1"/>
</dbReference>
<dbReference type="SUPFAM" id="SSF52425">
    <property type="entry name" value="Cryptochrome/photolyase, N-terminal domain"/>
    <property type="match status" value="1"/>
</dbReference>
<evidence type="ECO:0000256" key="4">
    <source>
        <dbReference type="ARBA" id="ARBA00014046"/>
    </source>
</evidence>
<comment type="similarity">
    <text evidence="2">Belongs to the DNA photolyase class-1 family.</text>
</comment>
<evidence type="ECO:0000256" key="5">
    <source>
        <dbReference type="ARBA" id="ARBA00022630"/>
    </source>
</evidence>
<dbReference type="PANTHER" id="PTHR11455">
    <property type="entry name" value="CRYPTOCHROME"/>
    <property type="match status" value="1"/>
</dbReference>
<evidence type="ECO:0000259" key="15">
    <source>
        <dbReference type="PROSITE" id="PS51645"/>
    </source>
</evidence>
<sequence length="471" mass="54693">MTIALVWFRQDLRLTDNPAFIEACSHHEIVIPLYIYDDKCSVLGQAQAWWLHHSLIALGKSLNQQGLSLILRKGNPLDIILELVTRYDVKSAYWNRCYEPQVIGRDKKIKAALVEKGVKVQSFNGNLLHEPWTIKNKNGEFFKVFTPYWKQCRQILDIPSPVILTKRPRRIEITGDDIGEWKLLPTINWAARFAEYWTPGEEGAQKKLNEFIAHHLNGYKRNRDFPAKNATSRLSPHLHFGEISPWTILRALELAKLEQTCDLASVEHFLSELGWREFSVYLLYHFPMLDCENFRKEFDTFPWQNDEQLLTCWQKGMTGYPIIDAGMRELWATGYMHNRVRMIVASFLTKDLLIDWRSGAQWFLDTLVDADLANNSASWQWVAGCGADAAPYFRIFNPVLQSQKFDPDGVYIRQWIPELAQLNSQSIHQPWTDADASSIFLGKKYPKPIIDHQEARTKALSYYQQIKKGMD</sequence>
<comment type="catalytic activity">
    <reaction evidence="9">
        <text>cyclobutadipyrimidine (in DNA) = 2 pyrimidine residues (in DNA).</text>
        <dbReference type="EC" id="4.1.99.3"/>
    </reaction>
</comment>
<evidence type="ECO:0000313" key="16">
    <source>
        <dbReference type="EMBL" id="PPK33479.1"/>
    </source>
</evidence>
<comment type="caution">
    <text evidence="16">The sequence shown here is derived from an EMBL/GenBank/DDBJ whole genome shotgun (WGS) entry which is preliminary data.</text>
</comment>
<gene>
    <name evidence="16" type="ORF">C3928_01735</name>
</gene>
<dbReference type="InterPro" id="IPR036155">
    <property type="entry name" value="Crypto/Photolyase_N_sf"/>
</dbReference>
<feature type="binding site" evidence="12">
    <location>
        <begin position="231"/>
        <end position="235"/>
    </location>
    <ligand>
        <name>FAD</name>
        <dbReference type="ChEBI" id="CHEBI:57692"/>
    </ligand>
</feature>
<dbReference type="InterPro" id="IPR018394">
    <property type="entry name" value="DNA_photolyase_1_CS_C"/>
</dbReference>
<dbReference type="PANTHER" id="PTHR11455:SF9">
    <property type="entry name" value="CRYPTOCHROME CIRCADIAN CLOCK 5 ISOFORM X1"/>
    <property type="match status" value="1"/>
</dbReference>
<dbReference type="InterPro" id="IPR005101">
    <property type="entry name" value="Cryptochr/Photolyase_FAD-bd"/>
</dbReference>
<name>A0A2S6F7R6_LEGPN</name>
<evidence type="ECO:0000256" key="10">
    <source>
        <dbReference type="ARBA" id="ARBA00059220"/>
    </source>
</evidence>
<keyword evidence="7 14" id="KW-0157">Chromophore</keyword>
<dbReference type="Gene3D" id="1.25.40.80">
    <property type="match status" value="1"/>
</dbReference>
<dbReference type="InterPro" id="IPR036134">
    <property type="entry name" value="Crypto/Photolyase_FAD-like_sf"/>
</dbReference>
<dbReference type="PROSITE" id="PS00691">
    <property type="entry name" value="DNA_PHOTOLYASES_1_2"/>
    <property type="match status" value="1"/>
</dbReference>
<keyword evidence="16" id="KW-0456">Lyase</keyword>
<dbReference type="InterPro" id="IPR006050">
    <property type="entry name" value="DNA_photolyase_N"/>
</dbReference>
<evidence type="ECO:0000256" key="3">
    <source>
        <dbReference type="ARBA" id="ARBA00013149"/>
    </source>
</evidence>
<protein>
    <recommendedName>
        <fullName evidence="4">Deoxyribodipyrimidine photo-lyase</fullName>
        <ecNumber evidence="3">4.1.99.3</ecNumber>
    </recommendedName>
    <alternativeName>
        <fullName evidence="8">DNA photolyase</fullName>
    </alternativeName>
    <alternativeName>
        <fullName evidence="11">Photoreactivating enzyme</fullName>
    </alternativeName>
</protein>
<dbReference type="GO" id="GO:0003904">
    <property type="term" value="F:deoxyribodipyrimidine photo-lyase activity"/>
    <property type="evidence" value="ECO:0007669"/>
    <property type="project" value="UniProtKB-EC"/>
</dbReference>
<accession>A0A2S6F7R6</accession>
<feature type="site" description="Electron transfer via tryptophanyl radical" evidence="13">
    <location>
        <position position="379"/>
    </location>
</feature>
<evidence type="ECO:0000256" key="1">
    <source>
        <dbReference type="ARBA" id="ARBA00001932"/>
    </source>
</evidence>
<comment type="similarity">
    <text evidence="14">Belongs to the DNA photolyase family.</text>
</comment>
<dbReference type="Gene3D" id="3.40.50.620">
    <property type="entry name" value="HUPs"/>
    <property type="match status" value="1"/>
</dbReference>
<dbReference type="PROSITE" id="PS00394">
    <property type="entry name" value="DNA_PHOTOLYASES_1_1"/>
    <property type="match status" value="1"/>
</dbReference>
<comment type="function">
    <text evidence="10">Involved in repair of UV radiation-induced DNA damage. Catalyzes the light-dependent monomerization (300-600 nm) of cyclobutyl pyrimidine dimers (in cis-syn configuration), which are formed between adjacent bases on the same DNA strand upon exposure to ultraviolet radiation.</text>
</comment>
<evidence type="ECO:0000256" key="7">
    <source>
        <dbReference type="ARBA" id="ARBA00022991"/>
    </source>
</evidence>
<keyword evidence="6 12" id="KW-0274">FAD</keyword>
<evidence type="ECO:0000256" key="2">
    <source>
        <dbReference type="ARBA" id="ARBA00005862"/>
    </source>
</evidence>
<feature type="site" description="Electron transfer via tryptophanyl radical" evidence="13">
    <location>
        <position position="356"/>
    </location>
</feature>
<evidence type="ECO:0000256" key="14">
    <source>
        <dbReference type="RuleBase" id="RU004182"/>
    </source>
</evidence>
<comment type="cofactor">
    <cofactor evidence="1">
        <name>(6R)-5,10-methylene-5,6,7,8-tetrahydrofolate</name>
        <dbReference type="ChEBI" id="CHEBI:15636"/>
    </cofactor>
</comment>
<dbReference type="InterPro" id="IPR014729">
    <property type="entry name" value="Rossmann-like_a/b/a_fold"/>
</dbReference>
<dbReference type="OrthoDB" id="9772484at2"/>
<dbReference type="EMBL" id="PQWY01000002">
    <property type="protein sequence ID" value="PPK33479.1"/>
    <property type="molecule type" value="Genomic_DNA"/>
</dbReference>
<dbReference type="AlphaFoldDB" id="A0A2S6F7R6"/>
<proteinExistence type="inferred from homology"/>
<dbReference type="Gene3D" id="1.10.579.10">
    <property type="entry name" value="DNA Cyclobutane Dipyrimidine Photolyase, subunit A, domain 3"/>
    <property type="match status" value="1"/>
</dbReference>
<dbReference type="InterPro" id="IPR002081">
    <property type="entry name" value="Cryptochrome/DNA_photolyase_1"/>
</dbReference>
<keyword evidence="5 12" id="KW-0285">Flavoprotein</keyword>
<dbReference type="Pfam" id="PF03441">
    <property type="entry name" value="FAD_binding_7"/>
    <property type="match status" value="1"/>
</dbReference>
<comment type="cofactor">
    <cofactor evidence="12">
        <name>FAD</name>
        <dbReference type="ChEBI" id="CHEBI:57692"/>
    </cofactor>
    <text evidence="12">Binds 1 FAD per subunit.</text>
</comment>